<dbReference type="Gene3D" id="3.40.50.300">
    <property type="entry name" value="P-loop containing nucleotide triphosphate hydrolases"/>
    <property type="match status" value="1"/>
</dbReference>
<feature type="domain" description="CobQ/CobB/MinD/ParA nucleotide binding" evidence="1">
    <location>
        <begin position="5"/>
        <end position="164"/>
    </location>
</feature>
<reference evidence="2 3" key="1">
    <citation type="submission" date="2019-12" db="EMBL/GenBank/DDBJ databases">
        <title>Chitinophaga sp. strain ysch24 (GDMCC 1.1355), whole genome shotgun sequence.</title>
        <authorList>
            <person name="Zhang X."/>
        </authorList>
    </citation>
    <scope>NUCLEOTIDE SEQUENCE [LARGE SCALE GENOMIC DNA]</scope>
    <source>
        <strain evidence="3">ysch24</strain>
    </source>
</reference>
<proteinExistence type="predicted"/>
<gene>
    <name evidence="2" type="ORF">GO493_29990</name>
</gene>
<dbReference type="InterPro" id="IPR027417">
    <property type="entry name" value="P-loop_NTPase"/>
</dbReference>
<dbReference type="Proteomes" id="UP000461730">
    <property type="component" value="Unassembled WGS sequence"/>
</dbReference>
<sequence>MPNIITIANPKGGVGKSTTAINLANAIKNKVKTGLIDADPQGTSIKLGKVYSNLDVFVLDATPFQELPYDYLFVDTPPYKSEHLLNIFIQSDLIIIPTKAGIAELMEIQPMLQMLKEARKSNSKLQARILFNMIVAGSALTGEIQNQITNQIAEYNIQCFNTMLINRQNYTRSIANPNGIYDIADAKAEKEMMNLLNEMLLLLKK</sequence>
<dbReference type="RefSeq" id="WP_157309937.1">
    <property type="nucleotide sequence ID" value="NZ_WRXN01000028.1"/>
</dbReference>
<dbReference type="CDD" id="cd02042">
    <property type="entry name" value="ParAB_family"/>
    <property type="match status" value="1"/>
</dbReference>
<evidence type="ECO:0000313" key="3">
    <source>
        <dbReference type="Proteomes" id="UP000461730"/>
    </source>
</evidence>
<dbReference type="EMBL" id="WRXN01000028">
    <property type="protein sequence ID" value="MVT12521.1"/>
    <property type="molecule type" value="Genomic_DNA"/>
</dbReference>
<organism evidence="2 3">
    <name type="scientific">Chitinophaga tropicalis</name>
    <dbReference type="NCBI Taxonomy" id="2683588"/>
    <lineage>
        <taxon>Bacteria</taxon>
        <taxon>Pseudomonadati</taxon>
        <taxon>Bacteroidota</taxon>
        <taxon>Chitinophagia</taxon>
        <taxon>Chitinophagales</taxon>
        <taxon>Chitinophagaceae</taxon>
        <taxon>Chitinophaga</taxon>
    </lineage>
</organism>
<dbReference type="AlphaFoldDB" id="A0A7K1UDR5"/>
<name>A0A7K1UDR5_9BACT</name>
<keyword evidence="3" id="KW-1185">Reference proteome</keyword>
<protein>
    <submittedName>
        <fullName evidence="2">AAA family ATPase</fullName>
    </submittedName>
</protein>
<dbReference type="PIRSF" id="PIRSF009320">
    <property type="entry name" value="Nuc_binding_HP_1000"/>
    <property type="match status" value="1"/>
</dbReference>
<accession>A0A7K1UDR5</accession>
<dbReference type="InterPro" id="IPR002586">
    <property type="entry name" value="CobQ/CobB/MinD/ParA_Nub-bd_dom"/>
</dbReference>
<dbReference type="SUPFAM" id="SSF52540">
    <property type="entry name" value="P-loop containing nucleoside triphosphate hydrolases"/>
    <property type="match status" value="1"/>
</dbReference>
<dbReference type="Pfam" id="PF01656">
    <property type="entry name" value="CbiA"/>
    <property type="match status" value="1"/>
</dbReference>
<dbReference type="InterPro" id="IPR050678">
    <property type="entry name" value="DNA_Partitioning_ATPase"/>
</dbReference>
<comment type="caution">
    <text evidence="2">The sequence shown here is derived from an EMBL/GenBank/DDBJ whole genome shotgun (WGS) entry which is preliminary data.</text>
</comment>
<evidence type="ECO:0000313" key="2">
    <source>
        <dbReference type="EMBL" id="MVT12521.1"/>
    </source>
</evidence>
<dbReference type="PANTHER" id="PTHR13696">
    <property type="entry name" value="P-LOOP CONTAINING NUCLEOSIDE TRIPHOSPHATE HYDROLASE"/>
    <property type="match status" value="1"/>
</dbReference>
<dbReference type="PANTHER" id="PTHR13696:SF96">
    <property type="entry name" value="COBQ_COBB_MIND_PARA NUCLEOTIDE BINDING DOMAIN-CONTAINING PROTEIN"/>
    <property type="match status" value="1"/>
</dbReference>
<evidence type="ECO:0000259" key="1">
    <source>
        <dbReference type="Pfam" id="PF01656"/>
    </source>
</evidence>